<keyword evidence="4" id="KW-1185">Reference proteome</keyword>
<evidence type="ECO:0000313" key="3">
    <source>
        <dbReference type="EMBL" id="KAF1976883.1"/>
    </source>
</evidence>
<evidence type="ECO:0000313" key="4">
    <source>
        <dbReference type="Proteomes" id="UP000800036"/>
    </source>
</evidence>
<name>A0A6A5VH38_9PLEO</name>
<accession>A0A6A5VH38</accession>
<proteinExistence type="predicted"/>
<organism evidence="3 4">
    <name type="scientific">Bimuria novae-zelandiae CBS 107.79</name>
    <dbReference type="NCBI Taxonomy" id="1447943"/>
    <lineage>
        <taxon>Eukaryota</taxon>
        <taxon>Fungi</taxon>
        <taxon>Dikarya</taxon>
        <taxon>Ascomycota</taxon>
        <taxon>Pezizomycotina</taxon>
        <taxon>Dothideomycetes</taxon>
        <taxon>Pleosporomycetidae</taxon>
        <taxon>Pleosporales</taxon>
        <taxon>Massarineae</taxon>
        <taxon>Didymosphaeriaceae</taxon>
        <taxon>Bimuria</taxon>
    </lineage>
</organism>
<keyword evidence="2" id="KW-1133">Transmembrane helix</keyword>
<dbReference type="AlphaFoldDB" id="A0A6A5VH38"/>
<dbReference type="Proteomes" id="UP000800036">
    <property type="component" value="Unassembled WGS sequence"/>
</dbReference>
<keyword evidence="2" id="KW-0472">Membrane</keyword>
<feature type="transmembrane region" description="Helical" evidence="2">
    <location>
        <begin position="89"/>
        <end position="116"/>
    </location>
</feature>
<reference evidence="3" key="1">
    <citation type="journal article" date="2020" name="Stud. Mycol.">
        <title>101 Dothideomycetes genomes: a test case for predicting lifestyles and emergence of pathogens.</title>
        <authorList>
            <person name="Haridas S."/>
            <person name="Albert R."/>
            <person name="Binder M."/>
            <person name="Bloem J."/>
            <person name="Labutti K."/>
            <person name="Salamov A."/>
            <person name="Andreopoulos B."/>
            <person name="Baker S."/>
            <person name="Barry K."/>
            <person name="Bills G."/>
            <person name="Bluhm B."/>
            <person name="Cannon C."/>
            <person name="Castanera R."/>
            <person name="Culley D."/>
            <person name="Daum C."/>
            <person name="Ezra D."/>
            <person name="Gonzalez J."/>
            <person name="Henrissat B."/>
            <person name="Kuo A."/>
            <person name="Liang C."/>
            <person name="Lipzen A."/>
            <person name="Lutzoni F."/>
            <person name="Magnuson J."/>
            <person name="Mondo S."/>
            <person name="Nolan M."/>
            <person name="Ohm R."/>
            <person name="Pangilinan J."/>
            <person name="Park H.-J."/>
            <person name="Ramirez L."/>
            <person name="Alfaro M."/>
            <person name="Sun H."/>
            <person name="Tritt A."/>
            <person name="Yoshinaga Y."/>
            <person name="Zwiers L.-H."/>
            <person name="Turgeon B."/>
            <person name="Goodwin S."/>
            <person name="Spatafora J."/>
            <person name="Crous P."/>
            <person name="Grigoriev I."/>
        </authorList>
    </citation>
    <scope>NUCLEOTIDE SEQUENCE</scope>
    <source>
        <strain evidence="3">CBS 107.79</strain>
    </source>
</reference>
<evidence type="ECO:0000256" key="1">
    <source>
        <dbReference type="SAM" id="MobiDB-lite"/>
    </source>
</evidence>
<feature type="region of interest" description="Disordered" evidence="1">
    <location>
        <begin position="1"/>
        <end position="70"/>
    </location>
</feature>
<gene>
    <name evidence="3" type="ORF">BU23DRAFT_551329</name>
</gene>
<dbReference type="EMBL" id="ML976665">
    <property type="protein sequence ID" value="KAF1976883.1"/>
    <property type="molecule type" value="Genomic_DNA"/>
</dbReference>
<keyword evidence="2" id="KW-0812">Transmembrane</keyword>
<protein>
    <submittedName>
        <fullName evidence="3">Uncharacterized protein</fullName>
    </submittedName>
</protein>
<feature type="compositionally biased region" description="Polar residues" evidence="1">
    <location>
        <begin position="51"/>
        <end position="64"/>
    </location>
</feature>
<sequence length="161" mass="17651">MDKQSKTPSLDPPIHFVNRPSTPELPSVDLSKVTIRSRDTTSMPRRHRDSSQSSISTLMDSIETSPPPTKAHPSPIAHSLSIRIASLNALLLSLILLSVLCTVFILAASIFLSFAVRVGMGIVRSVVHWNPYVLGSSGHLLGELLGEFTYAFWAGWAVWMD</sequence>
<evidence type="ECO:0000256" key="2">
    <source>
        <dbReference type="SAM" id="Phobius"/>
    </source>
</evidence>